<dbReference type="PROSITE" id="PS51782">
    <property type="entry name" value="LYSM"/>
    <property type="match status" value="1"/>
</dbReference>
<dbReference type="InterPro" id="IPR005490">
    <property type="entry name" value="LD_TPept_cat_dom"/>
</dbReference>
<dbReference type="RefSeq" id="WP_420245067.1">
    <property type="nucleotide sequence ID" value="NZ_BOPV01000001.1"/>
</dbReference>
<reference evidence="13" key="1">
    <citation type="submission" date="2021-02" db="EMBL/GenBank/DDBJ databases">
        <title>Genome sequence of Rhodospirillales sp. strain TMPK1 isolated from soil.</title>
        <authorList>
            <person name="Nakai R."/>
            <person name="Kusada H."/>
            <person name="Tamaki H."/>
        </authorList>
    </citation>
    <scope>NUCLEOTIDE SEQUENCE</scope>
    <source>
        <strain evidence="13">TMPK1</strain>
    </source>
</reference>
<gene>
    <name evidence="13" type="ORF">TMPK1_37870</name>
</gene>
<sequence length="290" mass="31748">MAAPTEKVAAPAAAANPILGSGFVGQMQTYTTAYEDSLPEIARKFNMGYVEIIAANPGLDPWVPGAGKQVVIPTWHILPGAAHEGIVVNVGEMRMYWYHDGSVETHPIGIGREGKETPRGSTTVVRKQEKPTWYPTEGTRKDKPYLSAAVGPGPDNPLGEYAMYLGWRSYLIHGTNNWMGIGRQASRGCIRMYPEDIASVFPRVPVGTKVTAVNQSIKAAWLNDQLWLEIHPDSKQADEVEADGRFTYALPDGFLKNILAAAGSASNRIDWEAVRQAAKDRKGYPVQITR</sequence>
<evidence type="ECO:0000259" key="11">
    <source>
        <dbReference type="PROSITE" id="PS51782"/>
    </source>
</evidence>
<dbReference type="InterPro" id="IPR050979">
    <property type="entry name" value="LD-transpeptidase"/>
</dbReference>
<keyword evidence="8 9" id="KW-0961">Cell wall biogenesis/degradation</keyword>
<protein>
    <recommendedName>
        <fullName evidence="15">YkuD domain-containing protein</fullName>
    </recommendedName>
</protein>
<evidence type="ECO:0000256" key="8">
    <source>
        <dbReference type="ARBA" id="ARBA00023316"/>
    </source>
</evidence>
<feature type="active site" description="Nucleophile" evidence="9">
    <location>
        <position position="189"/>
    </location>
</feature>
<keyword evidence="5" id="KW-0378">Hydrolase</keyword>
<evidence type="ECO:0000313" key="13">
    <source>
        <dbReference type="EMBL" id="GIL41550.1"/>
    </source>
</evidence>
<dbReference type="InterPro" id="IPR036779">
    <property type="entry name" value="LysM_dom_sf"/>
</dbReference>
<feature type="region of interest" description="Disordered" evidence="10">
    <location>
        <begin position="108"/>
        <end position="148"/>
    </location>
</feature>
<dbReference type="GO" id="GO:0071972">
    <property type="term" value="F:peptidoglycan L,D-transpeptidase activity"/>
    <property type="evidence" value="ECO:0007669"/>
    <property type="project" value="TreeGrafter"/>
</dbReference>
<comment type="similarity">
    <text evidence="2">Belongs to the YkuD family.</text>
</comment>
<feature type="domain" description="L,D-TPase catalytic" evidence="12">
    <location>
        <begin position="84"/>
        <end position="213"/>
    </location>
</feature>
<evidence type="ECO:0000256" key="3">
    <source>
        <dbReference type="ARBA" id="ARBA00022676"/>
    </source>
</evidence>
<dbReference type="AlphaFoldDB" id="A0A8S8XL58"/>
<keyword evidence="6 9" id="KW-0133">Cell shape</keyword>
<dbReference type="Proteomes" id="UP000681075">
    <property type="component" value="Unassembled WGS sequence"/>
</dbReference>
<dbReference type="Gene3D" id="3.10.350.10">
    <property type="entry name" value="LysM domain"/>
    <property type="match status" value="1"/>
</dbReference>
<dbReference type="InterPro" id="IPR018392">
    <property type="entry name" value="LysM"/>
</dbReference>
<dbReference type="GO" id="GO:0008360">
    <property type="term" value="P:regulation of cell shape"/>
    <property type="evidence" value="ECO:0007669"/>
    <property type="project" value="UniProtKB-UniRule"/>
</dbReference>
<dbReference type="CDD" id="cd00118">
    <property type="entry name" value="LysM"/>
    <property type="match status" value="1"/>
</dbReference>
<dbReference type="PANTHER" id="PTHR30582:SF24">
    <property type="entry name" value="L,D-TRANSPEPTIDASE ERFK_SRFK-RELATED"/>
    <property type="match status" value="1"/>
</dbReference>
<evidence type="ECO:0000256" key="10">
    <source>
        <dbReference type="SAM" id="MobiDB-lite"/>
    </source>
</evidence>
<dbReference type="GO" id="GO:0016757">
    <property type="term" value="F:glycosyltransferase activity"/>
    <property type="evidence" value="ECO:0007669"/>
    <property type="project" value="UniProtKB-KW"/>
</dbReference>
<comment type="caution">
    <text evidence="13">The sequence shown here is derived from an EMBL/GenBank/DDBJ whole genome shotgun (WGS) entry which is preliminary data.</text>
</comment>
<dbReference type="Gene3D" id="2.40.440.10">
    <property type="entry name" value="L,D-transpeptidase catalytic domain-like"/>
    <property type="match status" value="1"/>
</dbReference>
<evidence type="ECO:0000313" key="14">
    <source>
        <dbReference type="Proteomes" id="UP000681075"/>
    </source>
</evidence>
<evidence type="ECO:0000256" key="4">
    <source>
        <dbReference type="ARBA" id="ARBA00022679"/>
    </source>
</evidence>
<proteinExistence type="inferred from homology"/>
<evidence type="ECO:0000256" key="2">
    <source>
        <dbReference type="ARBA" id="ARBA00005992"/>
    </source>
</evidence>
<dbReference type="GO" id="GO:0071555">
    <property type="term" value="P:cell wall organization"/>
    <property type="evidence" value="ECO:0007669"/>
    <property type="project" value="UniProtKB-UniRule"/>
</dbReference>
<feature type="active site" description="Proton donor/acceptor" evidence="9">
    <location>
        <position position="173"/>
    </location>
</feature>
<dbReference type="EMBL" id="BOPV01000001">
    <property type="protein sequence ID" value="GIL41550.1"/>
    <property type="molecule type" value="Genomic_DNA"/>
</dbReference>
<dbReference type="GO" id="GO:0005576">
    <property type="term" value="C:extracellular region"/>
    <property type="evidence" value="ECO:0007669"/>
    <property type="project" value="TreeGrafter"/>
</dbReference>
<dbReference type="SUPFAM" id="SSF141523">
    <property type="entry name" value="L,D-transpeptidase catalytic domain-like"/>
    <property type="match status" value="1"/>
</dbReference>
<keyword evidence="14" id="KW-1185">Reference proteome</keyword>
<evidence type="ECO:0000256" key="5">
    <source>
        <dbReference type="ARBA" id="ARBA00022801"/>
    </source>
</evidence>
<evidence type="ECO:0000256" key="9">
    <source>
        <dbReference type="PROSITE-ProRule" id="PRU01373"/>
    </source>
</evidence>
<organism evidence="13 14">
    <name type="scientific">Roseiterribacter gracilis</name>
    <dbReference type="NCBI Taxonomy" id="2812848"/>
    <lineage>
        <taxon>Bacteria</taxon>
        <taxon>Pseudomonadati</taxon>
        <taxon>Pseudomonadota</taxon>
        <taxon>Alphaproteobacteria</taxon>
        <taxon>Rhodospirillales</taxon>
        <taxon>Roseiterribacteraceae</taxon>
        <taxon>Roseiterribacter</taxon>
    </lineage>
</organism>
<dbReference type="Pfam" id="PF03734">
    <property type="entry name" value="YkuD"/>
    <property type="match status" value="1"/>
</dbReference>
<dbReference type="GO" id="GO:0018104">
    <property type="term" value="P:peptidoglycan-protein cross-linking"/>
    <property type="evidence" value="ECO:0007669"/>
    <property type="project" value="TreeGrafter"/>
</dbReference>
<feature type="domain" description="LysM" evidence="11">
    <location>
        <begin position="28"/>
        <end position="72"/>
    </location>
</feature>
<dbReference type="CDD" id="cd16913">
    <property type="entry name" value="YkuD_like"/>
    <property type="match status" value="1"/>
</dbReference>
<evidence type="ECO:0000259" key="12">
    <source>
        <dbReference type="PROSITE" id="PS52029"/>
    </source>
</evidence>
<evidence type="ECO:0000256" key="1">
    <source>
        <dbReference type="ARBA" id="ARBA00004752"/>
    </source>
</evidence>
<evidence type="ECO:0000256" key="6">
    <source>
        <dbReference type="ARBA" id="ARBA00022960"/>
    </source>
</evidence>
<keyword evidence="4" id="KW-0808">Transferase</keyword>
<dbReference type="PROSITE" id="PS52029">
    <property type="entry name" value="LD_TPASE"/>
    <property type="match status" value="1"/>
</dbReference>
<name>A0A8S8XL58_9PROT</name>
<accession>A0A8S8XL58</accession>
<evidence type="ECO:0008006" key="15">
    <source>
        <dbReference type="Google" id="ProtNLM"/>
    </source>
</evidence>
<keyword evidence="3" id="KW-0328">Glycosyltransferase</keyword>
<evidence type="ECO:0000256" key="7">
    <source>
        <dbReference type="ARBA" id="ARBA00022984"/>
    </source>
</evidence>
<dbReference type="PANTHER" id="PTHR30582">
    <property type="entry name" value="L,D-TRANSPEPTIDASE"/>
    <property type="match status" value="1"/>
</dbReference>
<keyword evidence="7 9" id="KW-0573">Peptidoglycan synthesis</keyword>
<dbReference type="InterPro" id="IPR038063">
    <property type="entry name" value="Transpep_catalytic_dom"/>
</dbReference>
<comment type="pathway">
    <text evidence="1 9">Cell wall biogenesis; peptidoglycan biosynthesis.</text>
</comment>